<gene>
    <name evidence="1" type="ORF">BN1723_014246</name>
</gene>
<accession>A0A0G4M5C5</accession>
<sequence>MLDRALKKRSDIQSFLQKNLSEPDPHKRIPEDDFLTFEDWRLLVELREALEPLYRQTIRAQGWAKNGSHGALWEILVVPETLPEYLQLVGEVVNLSKYSTTPPHRLEALSEDSRQYFRLSITNA</sequence>
<evidence type="ECO:0000313" key="2">
    <source>
        <dbReference type="Proteomes" id="UP000045706"/>
    </source>
</evidence>
<proteinExistence type="predicted"/>
<organism evidence="1 2">
    <name type="scientific">Verticillium longisporum</name>
    <name type="common">Verticillium dahliae var. longisporum</name>
    <dbReference type="NCBI Taxonomy" id="100787"/>
    <lineage>
        <taxon>Eukaryota</taxon>
        <taxon>Fungi</taxon>
        <taxon>Dikarya</taxon>
        <taxon>Ascomycota</taxon>
        <taxon>Pezizomycotina</taxon>
        <taxon>Sordariomycetes</taxon>
        <taxon>Hypocreomycetidae</taxon>
        <taxon>Glomerellales</taxon>
        <taxon>Plectosphaerellaceae</taxon>
        <taxon>Verticillium</taxon>
    </lineage>
</organism>
<dbReference type="EMBL" id="CVQI01021890">
    <property type="protein sequence ID" value="CRK29155.1"/>
    <property type="molecule type" value="Genomic_DNA"/>
</dbReference>
<name>A0A0G4M5C5_VERLO</name>
<evidence type="ECO:0000313" key="1">
    <source>
        <dbReference type="EMBL" id="CRK29155.1"/>
    </source>
</evidence>
<dbReference type="Proteomes" id="UP000045706">
    <property type="component" value="Unassembled WGS sequence"/>
</dbReference>
<protein>
    <submittedName>
        <fullName evidence="1">Uncharacterized protein</fullName>
    </submittedName>
</protein>
<reference evidence="2" key="1">
    <citation type="submission" date="2015-05" db="EMBL/GenBank/DDBJ databases">
        <authorList>
            <person name="Fogelqvist Johan"/>
        </authorList>
    </citation>
    <scope>NUCLEOTIDE SEQUENCE [LARGE SCALE GENOMIC DNA]</scope>
</reference>
<dbReference type="AlphaFoldDB" id="A0A0G4M5C5"/>